<evidence type="ECO:0000256" key="3">
    <source>
        <dbReference type="ARBA" id="ARBA00023163"/>
    </source>
</evidence>
<comment type="caution">
    <text evidence="7">The sequence shown here is derived from an EMBL/GenBank/DDBJ whole genome shotgun (WGS) entry which is preliminary data.</text>
</comment>
<keyword evidence="2 4" id="KW-0238">DNA-binding</keyword>
<organism evidence="7 8">
    <name type="scientific">Maricaulis virginensis</name>
    <dbReference type="NCBI Taxonomy" id="144022"/>
    <lineage>
        <taxon>Bacteria</taxon>
        <taxon>Pseudomonadati</taxon>
        <taxon>Pseudomonadota</taxon>
        <taxon>Alphaproteobacteria</taxon>
        <taxon>Maricaulales</taxon>
        <taxon>Maricaulaceae</taxon>
        <taxon>Maricaulis</taxon>
    </lineage>
</organism>
<feature type="compositionally biased region" description="Acidic residues" evidence="5">
    <location>
        <begin position="1"/>
        <end position="12"/>
    </location>
</feature>
<evidence type="ECO:0000256" key="1">
    <source>
        <dbReference type="ARBA" id="ARBA00023015"/>
    </source>
</evidence>
<dbReference type="PRINTS" id="PR00455">
    <property type="entry name" value="HTHTETR"/>
</dbReference>
<gene>
    <name evidence="7" type="ORF">GCM10017621_11200</name>
</gene>
<dbReference type="InterPro" id="IPR025996">
    <property type="entry name" value="MT1864/Rv1816-like_C"/>
</dbReference>
<dbReference type="AlphaFoldDB" id="A0A9W6MMX7"/>
<accession>A0A9W6MMX7</accession>
<dbReference type="InterPro" id="IPR050109">
    <property type="entry name" value="HTH-type_TetR-like_transc_reg"/>
</dbReference>
<feature type="DNA-binding region" description="H-T-H motif" evidence="4">
    <location>
        <begin position="45"/>
        <end position="64"/>
    </location>
</feature>
<evidence type="ECO:0000256" key="2">
    <source>
        <dbReference type="ARBA" id="ARBA00023125"/>
    </source>
</evidence>
<protein>
    <recommendedName>
        <fullName evidence="6">HTH tetR-type domain-containing protein</fullName>
    </recommendedName>
</protein>
<sequence>MSADFAENEDHSEDTPADRRRRKVRDAIIDAAEAIFTSEGEEGISMRRLAEAIDYSPAAIYKYFASKDELFVAIREMFFQRLMDRINEAMDEGGKVAPLCARCMRAYIETGMEEPNHYMMAFSPSTSAKPHMHEEKEVGFQAESALVSMIQQGQDEGVFRKVDPRVASKSVWASLHGLTMLIVCIEDFPNGMPGSEHVSRDDVIDLHTDLIMRGLMN</sequence>
<evidence type="ECO:0000256" key="5">
    <source>
        <dbReference type="SAM" id="MobiDB-lite"/>
    </source>
</evidence>
<evidence type="ECO:0000313" key="7">
    <source>
        <dbReference type="EMBL" id="GLK51612.1"/>
    </source>
</evidence>
<dbReference type="EMBL" id="BSFE01000002">
    <property type="protein sequence ID" value="GLK51612.1"/>
    <property type="molecule type" value="Genomic_DNA"/>
</dbReference>
<keyword evidence="3" id="KW-0804">Transcription</keyword>
<dbReference type="Proteomes" id="UP001143486">
    <property type="component" value="Unassembled WGS sequence"/>
</dbReference>
<dbReference type="PANTHER" id="PTHR30055">
    <property type="entry name" value="HTH-TYPE TRANSCRIPTIONAL REGULATOR RUTR"/>
    <property type="match status" value="1"/>
</dbReference>
<feature type="domain" description="HTH tetR-type" evidence="6">
    <location>
        <begin position="22"/>
        <end position="82"/>
    </location>
</feature>
<dbReference type="GO" id="GO:0003700">
    <property type="term" value="F:DNA-binding transcription factor activity"/>
    <property type="evidence" value="ECO:0007669"/>
    <property type="project" value="TreeGrafter"/>
</dbReference>
<dbReference type="InterPro" id="IPR036271">
    <property type="entry name" value="Tet_transcr_reg_TetR-rel_C_sf"/>
</dbReference>
<reference evidence="7" key="2">
    <citation type="submission" date="2023-01" db="EMBL/GenBank/DDBJ databases">
        <authorList>
            <person name="Sun Q."/>
            <person name="Evtushenko L."/>
        </authorList>
    </citation>
    <scope>NUCLEOTIDE SEQUENCE</scope>
    <source>
        <strain evidence="7">VKM B-1513</strain>
    </source>
</reference>
<dbReference type="InterPro" id="IPR009057">
    <property type="entry name" value="Homeodomain-like_sf"/>
</dbReference>
<dbReference type="PROSITE" id="PS50977">
    <property type="entry name" value="HTH_TETR_2"/>
    <property type="match status" value="1"/>
</dbReference>
<name>A0A9W6MMX7_9PROT</name>
<dbReference type="Gene3D" id="1.10.357.10">
    <property type="entry name" value="Tetracycline Repressor, domain 2"/>
    <property type="match status" value="1"/>
</dbReference>
<keyword evidence="8" id="KW-1185">Reference proteome</keyword>
<dbReference type="GO" id="GO:0000976">
    <property type="term" value="F:transcription cis-regulatory region binding"/>
    <property type="evidence" value="ECO:0007669"/>
    <property type="project" value="TreeGrafter"/>
</dbReference>
<dbReference type="PANTHER" id="PTHR30055:SF212">
    <property type="entry name" value="TETR-FAMILY FAMILY TRANSCRIPTIONAL REGULATOR"/>
    <property type="match status" value="1"/>
</dbReference>
<evidence type="ECO:0000256" key="4">
    <source>
        <dbReference type="PROSITE-ProRule" id="PRU00335"/>
    </source>
</evidence>
<dbReference type="SUPFAM" id="SSF48498">
    <property type="entry name" value="Tetracyclin repressor-like, C-terminal domain"/>
    <property type="match status" value="1"/>
</dbReference>
<dbReference type="RefSeq" id="WP_271185992.1">
    <property type="nucleotide sequence ID" value="NZ_BSFE01000002.1"/>
</dbReference>
<dbReference type="InterPro" id="IPR001647">
    <property type="entry name" value="HTH_TetR"/>
</dbReference>
<dbReference type="SUPFAM" id="SSF46689">
    <property type="entry name" value="Homeodomain-like"/>
    <property type="match status" value="1"/>
</dbReference>
<reference evidence="7" key="1">
    <citation type="journal article" date="2014" name="Int. J. Syst. Evol. Microbiol.">
        <title>Complete genome sequence of Corynebacterium casei LMG S-19264T (=DSM 44701T), isolated from a smear-ripened cheese.</title>
        <authorList>
            <consortium name="US DOE Joint Genome Institute (JGI-PGF)"/>
            <person name="Walter F."/>
            <person name="Albersmeier A."/>
            <person name="Kalinowski J."/>
            <person name="Ruckert C."/>
        </authorList>
    </citation>
    <scope>NUCLEOTIDE SEQUENCE</scope>
    <source>
        <strain evidence="7">VKM B-1513</strain>
    </source>
</reference>
<proteinExistence type="predicted"/>
<dbReference type="Pfam" id="PF13305">
    <property type="entry name" value="TetR_C_33"/>
    <property type="match status" value="1"/>
</dbReference>
<keyword evidence="1" id="KW-0805">Transcription regulation</keyword>
<feature type="region of interest" description="Disordered" evidence="5">
    <location>
        <begin position="1"/>
        <end position="21"/>
    </location>
</feature>
<evidence type="ECO:0000313" key="8">
    <source>
        <dbReference type="Proteomes" id="UP001143486"/>
    </source>
</evidence>
<dbReference type="Pfam" id="PF00440">
    <property type="entry name" value="TetR_N"/>
    <property type="match status" value="1"/>
</dbReference>
<evidence type="ECO:0000259" key="6">
    <source>
        <dbReference type="PROSITE" id="PS50977"/>
    </source>
</evidence>